<evidence type="ECO:0000256" key="1">
    <source>
        <dbReference type="SAM" id="Phobius"/>
    </source>
</evidence>
<gene>
    <name evidence="2" type="ORF">F5984_20630</name>
</gene>
<sequence>MNPVTLHLWHWYGLALFSIGLAVLALFPSLILKLWQLLAPVPEPTRMNTDYILRHGPLTGKALQSINDMDALILYRSQCPNITNAEYQAVGQRIRELHRQGAYQTLRSTITQAN</sequence>
<keyword evidence="3" id="KW-1185">Reference proteome</keyword>
<protein>
    <submittedName>
        <fullName evidence="2">Uncharacterized protein</fullName>
    </submittedName>
</protein>
<accession>A0A7J5TVH7</accession>
<keyword evidence="1" id="KW-0812">Transmembrane</keyword>
<dbReference type="AlphaFoldDB" id="A0A7J5TVH7"/>
<feature type="transmembrane region" description="Helical" evidence="1">
    <location>
        <begin position="12"/>
        <end position="32"/>
    </location>
</feature>
<proteinExistence type="predicted"/>
<evidence type="ECO:0000313" key="3">
    <source>
        <dbReference type="Proteomes" id="UP000488299"/>
    </source>
</evidence>
<evidence type="ECO:0000313" key="2">
    <source>
        <dbReference type="EMBL" id="KAB7728154.1"/>
    </source>
</evidence>
<keyword evidence="1" id="KW-0472">Membrane</keyword>
<dbReference type="Proteomes" id="UP000488299">
    <property type="component" value="Unassembled WGS sequence"/>
</dbReference>
<dbReference type="EMBL" id="WELI01000009">
    <property type="protein sequence ID" value="KAB7728154.1"/>
    <property type="molecule type" value="Genomic_DNA"/>
</dbReference>
<name>A0A7J5TVH7_9BACT</name>
<comment type="caution">
    <text evidence="2">The sequence shown here is derived from an EMBL/GenBank/DDBJ whole genome shotgun (WGS) entry which is preliminary data.</text>
</comment>
<organism evidence="2 3">
    <name type="scientific">Rudanella paleaurantiibacter</name>
    <dbReference type="NCBI Taxonomy" id="2614655"/>
    <lineage>
        <taxon>Bacteria</taxon>
        <taxon>Pseudomonadati</taxon>
        <taxon>Bacteroidota</taxon>
        <taxon>Cytophagia</taxon>
        <taxon>Cytophagales</taxon>
        <taxon>Cytophagaceae</taxon>
        <taxon>Rudanella</taxon>
    </lineage>
</organism>
<reference evidence="2 3" key="1">
    <citation type="submission" date="2019-10" db="EMBL/GenBank/DDBJ databases">
        <title>Rudanella paleaurantiibacter sp. nov., isolated from sludge.</title>
        <authorList>
            <person name="Xu S.Q."/>
        </authorList>
    </citation>
    <scope>NUCLEOTIDE SEQUENCE [LARGE SCALE GENOMIC DNA]</scope>
    <source>
        <strain evidence="2 3">HX-22-17</strain>
    </source>
</reference>
<dbReference type="RefSeq" id="WP_152126100.1">
    <property type="nucleotide sequence ID" value="NZ_WELI01000009.1"/>
</dbReference>
<keyword evidence="1" id="KW-1133">Transmembrane helix</keyword>